<sequence>MILGRAAPFTPLLIITLRTIAIVALAMVALFPLYWMLVIALTPTGLGRQVMTFFPTTPTLENFVTLFADRPMARWIWNSILVATLASAISLAFGTTCGYALSRLRFRGANLLLIAVLTTQMMPATSIIVPLYMLFRAWGLLDTMQGMVVGHISLVVPLAIWMSKGFFDSIPTDLESAARIDGCTHAGAFFHVALPLAVPGLAAIFIYGFVTSWHDFLFSRTLVTSQELWTAANGIASFRGEYFTLQELQMAASLVFAIPVVVVFFVMQRWIVSGALSGSIR</sequence>
<dbReference type="GO" id="GO:0055085">
    <property type="term" value="P:transmembrane transport"/>
    <property type="evidence" value="ECO:0007669"/>
    <property type="project" value="InterPro"/>
</dbReference>
<evidence type="ECO:0000313" key="10">
    <source>
        <dbReference type="Proteomes" id="UP000199495"/>
    </source>
</evidence>
<dbReference type="CDD" id="cd06261">
    <property type="entry name" value="TM_PBP2"/>
    <property type="match status" value="1"/>
</dbReference>
<dbReference type="RefSeq" id="WP_244505130.1">
    <property type="nucleotide sequence ID" value="NZ_FNCS01000018.1"/>
</dbReference>
<name>A0A1G7Z857_9HYPH</name>
<evidence type="ECO:0000256" key="1">
    <source>
        <dbReference type="ARBA" id="ARBA00004651"/>
    </source>
</evidence>
<evidence type="ECO:0000256" key="6">
    <source>
        <dbReference type="ARBA" id="ARBA00023136"/>
    </source>
</evidence>
<keyword evidence="6 7" id="KW-0472">Membrane</keyword>
<evidence type="ECO:0000256" key="3">
    <source>
        <dbReference type="ARBA" id="ARBA00022475"/>
    </source>
</evidence>
<feature type="domain" description="ABC transmembrane type-1" evidence="8">
    <location>
        <begin position="76"/>
        <end position="267"/>
    </location>
</feature>
<dbReference type="PROSITE" id="PS50928">
    <property type="entry name" value="ABC_TM1"/>
    <property type="match status" value="1"/>
</dbReference>
<feature type="transmembrane region" description="Helical" evidence="7">
    <location>
        <begin position="111"/>
        <end position="135"/>
    </location>
</feature>
<protein>
    <submittedName>
        <fullName evidence="9">Multiple sugar transport system permease protein</fullName>
    </submittedName>
</protein>
<keyword evidence="4 7" id="KW-0812">Transmembrane</keyword>
<dbReference type="STRING" id="440168.SAMN04487974_11821"/>
<evidence type="ECO:0000313" key="9">
    <source>
        <dbReference type="EMBL" id="SDH04785.1"/>
    </source>
</evidence>
<keyword evidence="2 7" id="KW-0813">Transport</keyword>
<keyword evidence="5 7" id="KW-1133">Transmembrane helix</keyword>
<dbReference type="GO" id="GO:0005886">
    <property type="term" value="C:plasma membrane"/>
    <property type="evidence" value="ECO:0007669"/>
    <property type="project" value="UniProtKB-SubCell"/>
</dbReference>
<accession>A0A1G7Z857</accession>
<comment type="subcellular location">
    <subcellularLocation>
        <location evidence="1 7">Cell membrane</location>
        <topology evidence="1 7">Multi-pass membrane protein</topology>
    </subcellularLocation>
</comment>
<keyword evidence="9" id="KW-0762">Sugar transport</keyword>
<dbReference type="Proteomes" id="UP000199495">
    <property type="component" value="Unassembled WGS sequence"/>
</dbReference>
<dbReference type="SUPFAM" id="SSF161098">
    <property type="entry name" value="MetI-like"/>
    <property type="match status" value="1"/>
</dbReference>
<dbReference type="EMBL" id="FNCS01000018">
    <property type="protein sequence ID" value="SDH04785.1"/>
    <property type="molecule type" value="Genomic_DNA"/>
</dbReference>
<feature type="transmembrane region" description="Helical" evidence="7">
    <location>
        <begin position="75"/>
        <end position="99"/>
    </location>
</feature>
<proteinExistence type="inferred from homology"/>
<organism evidence="9 10">
    <name type="scientific">Pelagibacterium luteolum</name>
    <dbReference type="NCBI Taxonomy" id="440168"/>
    <lineage>
        <taxon>Bacteria</taxon>
        <taxon>Pseudomonadati</taxon>
        <taxon>Pseudomonadota</taxon>
        <taxon>Alphaproteobacteria</taxon>
        <taxon>Hyphomicrobiales</taxon>
        <taxon>Devosiaceae</taxon>
        <taxon>Pelagibacterium</taxon>
    </lineage>
</organism>
<evidence type="ECO:0000256" key="4">
    <source>
        <dbReference type="ARBA" id="ARBA00022692"/>
    </source>
</evidence>
<reference evidence="9 10" key="1">
    <citation type="submission" date="2016-10" db="EMBL/GenBank/DDBJ databases">
        <authorList>
            <person name="de Groot N.N."/>
        </authorList>
    </citation>
    <scope>NUCLEOTIDE SEQUENCE [LARGE SCALE GENOMIC DNA]</scope>
    <source>
        <strain evidence="9 10">CGMCC 1.10267</strain>
    </source>
</reference>
<dbReference type="AlphaFoldDB" id="A0A1G7Z857"/>
<feature type="transmembrane region" description="Helical" evidence="7">
    <location>
        <begin position="147"/>
        <end position="167"/>
    </location>
</feature>
<dbReference type="InterPro" id="IPR035906">
    <property type="entry name" value="MetI-like_sf"/>
</dbReference>
<feature type="transmembrane region" description="Helical" evidence="7">
    <location>
        <begin position="188"/>
        <end position="210"/>
    </location>
</feature>
<gene>
    <name evidence="9" type="ORF">SAMN04487974_11821</name>
</gene>
<dbReference type="InterPro" id="IPR000515">
    <property type="entry name" value="MetI-like"/>
</dbReference>
<evidence type="ECO:0000256" key="5">
    <source>
        <dbReference type="ARBA" id="ARBA00022989"/>
    </source>
</evidence>
<evidence type="ECO:0000256" key="2">
    <source>
        <dbReference type="ARBA" id="ARBA00022448"/>
    </source>
</evidence>
<keyword evidence="3" id="KW-1003">Cell membrane</keyword>
<feature type="transmembrane region" description="Helical" evidence="7">
    <location>
        <begin position="12"/>
        <end position="37"/>
    </location>
</feature>
<dbReference type="PANTHER" id="PTHR32243">
    <property type="entry name" value="MALTOSE TRANSPORT SYSTEM PERMEASE-RELATED"/>
    <property type="match status" value="1"/>
</dbReference>
<evidence type="ECO:0000259" key="8">
    <source>
        <dbReference type="PROSITE" id="PS50928"/>
    </source>
</evidence>
<dbReference type="InterPro" id="IPR050901">
    <property type="entry name" value="BP-dep_ABC_trans_perm"/>
</dbReference>
<dbReference type="Gene3D" id="1.10.3720.10">
    <property type="entry name" value="MetI-like"/>
    <property type="match status" value="1"/>
</dbReference>
<dbReference type="Pfam" id="PF00528">
    <property type="entry name" value="BPD_transp_1"/>
    <property type="match status" value="1"/>
</dbReference>
<keyword evidence="10" id="KW-1185">Reference proteome</keyword>
<feature type="transmembrane region" description="Helical" evidence="7">
    <location>
        <begin position="250"/>
        <end position="272"/>
    </location>
</feature>
<dbReference type="PANTHER" id="PTHR32243:SF18">
    <property type="entry name" value="INNER MEMBRANE ABC TRANSPORTER PERMEASE PROTEIN YCJP"/>
    <property type="match status" value="1"/>
</dbReference>
<evidence type="ECO:0000256" key="7">
    <source>
        <dbReference type="RuleBase" id="RU363032"/>
    </source>
</evidence>
<comment type="similarity">
    <text evidence="7">Belongs to the binding-protein-dependent transport system permease family.</text>
</comment>